<dbReference type="GO" id="GO:0005829">
    <property type="term" value="C:cytosol"/>
    <property type="evidence" value="ECO:0007669"/>
    <property type="project" value="UniProtKB-ARBA"/>
</dbReference>
<dbReference type="EMBL" id="FTNO01000001">
    <property type="protein sequence ID" value="SIQ71735.1"/>
    <property type="molecule type" value="Genomic_DNA"/>
</dbReference>
<dbReference type="AlphaFoldDB" id="A0A1N6V1K0"/>
<dbReference type="CDD" id="cd19080">
    <property type="entry name" value="AKR_AKR9A_9B"/>
    <property type="match status" value="1"/>
</dbReference>
<keyword evidence="4" id="KW-1185">Reference proteome</keyword>
<gene>
    <name evidence="3" type="ORF">SAMN05421858_0178</name>
</gene>
<dbReference type="SUPFAM" id="SSF51430">
    <property type="entry name" value="NAD(P)-linked oxidoreductase"/>
    <property type="match status" value="1"/>
</dbReference>
<evidence type="ECO:0000313" key="3">
    <source>
        <dbReference type="EMBL" id="SIQ71735.1"/>
    </source>
</evidence>
<organism evidence="3 4">
    <name type="scientific">Haladaptatus litoreus</name>
    <dbReference type="NCBI Taxonomy" id="553468"/>
    <lineage>
        <taxon>Archaea</taxon>
        <taxon>Methanobacteriati</taxon>
        <taxon>Methanobacteriota</taxon>
        <taxon>Stenosarchaea group</taxon>
        <taxon>Halobacteria</taxon>
        <taxon>Halobacteriales</taxon>
        <taxon>Haladaptataceae</taxon>
        <taxon>Haladaptatus</taxon>
    </lineage>
</organism>
<keyword evidence="1" id="KW-0560">Oxidoreductase</keyword>
<name>A0A1N6V1K0_9EURY</name>
<dbReference type="RefSeq" id="WP_076427164.1">
    <property type="nucleotide sequence ID" value="NZ_FTNO01000001.1"/>
</dbReference>
<dbReference type="Gene3D" id="3.20.20.100">
    <property type="entry name" value="NADP-dependent oxidoreductase domain"/>
    <property type="match status" value="1"/>
</dbReference>
<accession>A0A1N6V1K0</accession>
<dbReference type="PANTHER" id="PTHR43364:SF4">
    <property type="entry name" value="NAD(P)-LINKED OXIDOREDUCTASE SUPERFAMILY PROTEIN"/>
    <property type="match status" value="1"/>
</dbReference>
<dbReference type="FunFam" id="3.20.20.100:FF:000004">
    <property type="entry name" value="Oxidoreductase, aldo/keto reductase"/>
    <property type="match status" value="1"/>
</dbReference>
<protein>
    <submittedName>
        <fullName evidence="3">Predicted oxidoreductase</fullName>
    </submittedName>
</protein>
<evidence type="ECO:0000256" key="1">
    <source>
        <dbReference type="ARBA" id="ARBA00023002"/>
    </source>
</evidence>
<evidence type="ECO:0000313" key="4">
    <source>
        <dbReference type="Proteomes" id="UP000186914"/>
    </source>
</evidence>
<dbReference type="OrthoDB" id="7236at2157"/>
<dbReference type="Proteomes" id="UP000186914">
    <property type="component" value="Unassembled WGS sequence"/>
</dbReference>
<dbReference type="PANTHER" id="PTHR43364">
    <property type="entry name" value="NADH-SPECIFIC METHYLGLYOXAL REDUCTASE-RELATED"/>
    <property type="match status" value="1"/>
</dbReference>
<feature type="domain" description="NADP-dependent oxidoreductase" evidence="2">
    <location>
        <begin position="15"/>
        <end position="308"/>
    </location>
</feature>
<dbReference type="InterPro" id="IPR023210">
    <property type="entry name" value="NADP_OxRdtase_dom"/>
</dbReference>
<dbReference type="GO" id="GO:0016491">
    <property type="term" value="F:oxidoreductase activity"/>
    <property type="evidence" value="ECO:0007669"/>
    <property type="project" value="UniProtKB-KW"/>
</dbReference>
<sequence>MNYELLGNSGLRVSELALGTMTFGEEWGWGAGRDACEEMFDRYVEAGGNFIDTANNYTNGTSERIVGELVGDERDSFVVATKYTLNTRPTDPNAGGNHRKNVFQSVEASLGRLETEYIDLLWVHAWDGITPVEEVMRALNDLVSSGTVHYIGFSDTPAWVVSRAQTLAKERDWAPVSALQLKYNLLERTPERELLPMALELDLGVTVWGPLESGILTGKYNRAADKNGRVTELEQDVTDHQKEVAQVVMDVATETDATPAQVALAWIRQQPGQLLPIVGARTPKQLDDNLTSLGVELDEAQLGRLDEMSAIELGFPHDFLQQPFVQTLIFGEAGGKVQR</sequence>
<evidence type="ECO:0000259" key="2">
    <source>
        <dbReference type="Pfam" id="PF00248"/>
    </source>
</evidence>
<dbReference type="InterPro" id="IPR050523">
    <property type="entry name" value="AKR_Detox_Biosynth"/>
</dbReference>
<reference evidence="4" key="1">
    <citation type="submission" date="2017-01" db="EMBL/GenBank/DDBJ databases">
        <authorList>
            <person name="Varghese N."/>
            <person name="Submissions S."/>
        </authorList>
    </citation>
    <scope>NUCLEOTIDE SEQUENCE [LARGE SCALE GENOMIC DNA]</scope>
    <source>
        <strain evidence="4">CGMCC 1.7737</strain>
    </source>
</reference>
<dbReference type="Pfam" id="PF00248">
    <property type="entry name" value="Aldo_ket_red"/>
    <property type="match status" value="1"/>
</dbReference>
<proteinExistence type="predicted"/>
<dbReference type="InterPro" id="IPR036812">
    <property type="entry name" value="NAD(P)_OxRdtase_dom_sf"/>
</dbReference>